<name>X0SGP2_9ZZZZ</name>
<protein>
    <submittedName>
        <fullName evidence="1">Uncharacterized protein</fullName>
    </submittedName>
</protein>
<sequence>GDGHEYEDHRTVPMIAVRASGGKVNIFQWKQLENKIDLPEFFEPIMKEVCNLARNGCGIMIPRE</sequence>
<feature type="non-terminal residue" evidence="1">
    <location>
        <position position="1"/>
    </location>
</feature>
<comment type="caution">
    <text evidence="1">The sequence shown here is derived from an EMBL/GenBank/DDBJ whole genome shotgun (WGS) entry which is preliminary data.</text>
</comment>
<proteinExistence type="predicted"/>
<dbReference type="EMBL" id="BARS01008177">
    <property type="protein sequence ID" value="GAF75037.1"/>
    <property type="molecule type" value="Genomic_DNA"/>
</dbReference>
<accession>X0SGP2</accession>
<organism evidence="1">
    <name type="scientific">marine sediment metagenome</name>
    <dbReference type="NCBI Taxonomy" id="412755"/>
    <lineage>
        <taxon>unclassified sequences</taxon>
        <taxon>metagenomes</taxon>
        <taxon>ecological metagenomes</taxon>
    </lineage>
</organism>
<reference evidence="1" key="1">
    <citation type="journal article" date="2014" name="Front. Microbiol.">
        <title>High frequency of phylogenetically diverse reductive dehalogenase-homologous genes in deep subseafloor sedimentary metagenomes.</title>
        <authorList>
            <person name="Kawai M."/>
            <person name="Futagami T."/>
            <person name="Toyoda A."/>
            <person name="Takaki Y."/>
            <person name="Nishi S."/>
            <person name="Hori S."/>
            <person name="Arai W."/>
            <person name="Tsubouchi T."/>
            <person name="Morono Y."/>
            <person name="Uchiyama I."/>
            <person name="Ito T."/>
            <person name="Fujiyama A."/>
            <person name="Inagaki F."/>
            <person name="Takami H."/>
        </authorList>
    </citation>
    <scope>NUCLEOTIDE SEQUENCE</scope>
    <source>
        <strain evidence="1">Expedition CK06-06</strain>
    </source>
</reference>
<gene>
    <name evidence="1" type="ORF">S01H1_15649</name>
</gene>
<dbReference type="AlphaFoldDB" id="X0SGP2"/>
<evidence type="ECO:0000313" key="1">
    <source>
        <dbReference type="EMBL" id="GAF75037.1"/>
    </source>
</evidence>